<evidence type="ECO:0000313" key="1">
    <source>
        <dbReference type="EMBL" id="KDQ61304.1"/>
    </source>
</evidence>
<dbReference type="AlphaFoldDB" id="A0A067Q2T5"/>
<sequence length="61" mass="7249">MEHGRWSMLIPQFVEGHVFHRKTSLDCPNTSRQNSIDLVKYRDLVVGAKRLRRLRACHFLE</sequence>
<dbReference type="Proteomes" id="UP000027265">
    <property type="component" value="Unassembled WGS sequence"/>
</dbReference>
<accession>A0A067Q2T5</accession>
<evidence type="ECO:0000313" key="2">
    <source>
        <dbReference type="Proteomes" id="UP000027265"/>
    </source>
</evidence>
<proteinExistence type="predicted"/>
<dbReference type="HOGENOM" id="CLU_2922920_0_0_1"/>
<organism evidence="1 2">
    <name type="scientific">Jaapia argillacea MUCL 33604</name>
    <dbReference type="NCBI Taxonomy" id="933084"/>
    <lineage>
        <taxon>Eukaryota</taxon>
        <taxon>Fungi</taxon>
        <taxon>Dikarya</taxon>
        <taxon>Basidiomycota</taxon>
        <taxon>Agaricomycotina</taxon>
        <taxon>Agaricomycetes</taxon>
        <taxon>Agaricomycetidae</taxon>
        <taxon>Jaapiales</taxon>
        <taxon>Jaapiaceae</taxon>
        <taxon>Jaapia</taxon>
    </lineage>
</organism>
<dbReference type="EMBL" id="KL197713">
    <property type="protein sequence ID" value="KDQ61304.1"/>
    <property type="molecule type" value="Genomic_DNA"/>
</dbReference>
<protein>
    <submittedName>
        <fullName evidence="1">Uncharacterized protein</fullName>
    </submittedName>
</protein>
<name>A0A067Q2T5_9AGAM</name>
<keyword evidence="2" id="KW-1185">Reference proteome</keyword>
<gene>
    <name evidence="1" type="ORF">JAAARDRAFT_67644</name>
</gene>
<reference evidence="2" key="1">
    <citation type="journal article" date="2014" name="Proc. Natl. Acad. Sci. U.S.A.">
        <title>Extensive sampling of basidiomycete genomes demonstrates inadequacy of the white-rot/brown-rot paradigm for wood decay fungi.</title>
        <authorList>
            <person name="Riley R."/>
            <person name="Salamov A.A."/>
            <person name="Brown D.W."/>
            <person name="Nagy L.G."/>
            <person name="Floudas D."/>
            <person name="Held B.W."/>
            <person name="Levasseur A."/>
            <person name="Lombard V."/>
            <person name="Morin E."/>
            <person name="Otillar R."/>
            <person name="Lindquist E.A."/>
            <person name="Sun H."/>
            <person name="LaButti K.M."/>
            <person name="Schmutz J."/>
            <person name="Jabbour D."/>
            <person name="Luo H."/>
            <person name="Baker S.E."/>
            <person name="Pisabarro A.G."/>
            <person name="Walton J.D."/>
            <person name="Blanchette R.A."/>
            <person name="Henrissat B."/>
            <person name="Martin F."/>
            <person name="Cullen D."/>
            <person name="Hibbett D.S."/>
            <person name="Grigoriev I.V."/>
        </authorList>
    </citation>
    <scope>NUCLEOTIDE SEQUENCE [LARGE SCALE GENOMIC DNA]</scope>
    <source>
        <strain evidence="2">MUCL 33604</strain>
    </source>
</reference>
<dbReference type="InParanoid" id="A0A067Q2T5"/>